<dbReference type="InterPro" id="IPR030391">
    <property type="entry name" value="MeTrfase_TrmA_CS"/>
</dbReference>
<evidence type="ECO:0000256" key="5">
    <source>
        <dbReference type="PROSITE-ProRule" id="PRU10015"/>
    </source>
</evidence>
<dbReference type="PROSITE" id="PS51687">
    <property type="entry name" value="SAM_MT_RNA_M5U"/>
    <property type="match status" value="1"/>
</dbReference>
<proteinExistence type="inferred from homology"/>
<sequence>SIKTSWKFFHNIRATLPNRPFLARSPYFSRTKLAPTSFATKNFSSYHKMETTQIAENQPNLPVPLPSEEPEKAPAKKVTGKRKRSQRKLKKELDDVLRFDIDQVRKNYWSKLEDKEKDTNEEERQNPFEHLQEIELNIHQLAASGEGMGIIEENGWVVLVPFVLPGEKIRARVYRSCWGYSFADLVEVLTPSPERIAAPCKYFGSCSGCQFQHLTYENQKAFKKNVVKNAFANFAPNVTGLTINDVVGSPMEFGYRTKLTPHFQKPKSAMEKVEIGFAIQGRRQILDIEDCMIGTSSIQKGYSTMRDYVFENKDSYKRGATLLIRETNVLQETKDENGEATYEKGYITDHKKIVTELVGKHRFDFPAGSFFQNNASILPLLIQYASDHLQASEEDKIKYMVDAYCGSGLFAISCHAKFDKVLGVEISRDSVNYAKQNVELNNIKNCEFIVGDAEEIFKEVQFDGDESAMVIDPPRKGCSESFLDQLLNFAPARIVYVSCNVQTQARDLAYIHKKASESAPENPLPMYDAVDITPFDLFPQTKHIESVMTLVKRKI</sequence>
<feature type="domain" description="TRAM" evidence="7">
    <location>
        <begin position="127"/>
        <end position="187"/>
    </location>
</feature>
<dbReference type="FunCoup" id="A0A1Y1XT44">
    <property type="interactions" value="210"/>
</dbReference>
<evidence type="ECO:0000313" key="9">
    <source>
        <dbReference type="Proteomes" id="UP000193498"/>
    </source>
</evidence>
<evidence type="ECO:0000313" key="8">
    <source>
        <dbReference type="EMBL" id="ORX88865.1"/>
    </source>
</evidence>
<dbReference type="InParanoid" id="A0A1Y1XT44"/>
<dbReference type="InterPro" id="IPR029063">
    <property type="entry name" value="SAM-dependent_MTases_sf"/>
</dbReference>
<keyword evidence="1 4" id="KW-0489">Methyltransferase</keyword>
<dbReference type="CDD" id="cd02440">
    <property type="entry name" value="AdoMet_MTases"/>
    <property type="match status" value="1"/>
</dbReference>
<keyword evidence="2 4" id="KW-0808">Transferase</keyword>
<dbReference type="GO" id="GO:0009451">
    <property type="term" value="P:RNA modification"/>
    <property type="evidence" value="ECO:0007669"/>
    <property type="project" value="UniProtKB-ARBA"/>
</dbReference>
<dbReference type="FunFam" id="2.40.50.140:FF:000201">
    <property type="entry name" value="TRM2p tRNA methyltransferase"/>
    <property type="match status" value="1"/>
</dbReference>
<organism evidence="8 9">
    <name type="scientific">Basidiobolus meristosporus CBS 931.73</name>
    <dbReference type="NCBI Taxonomy" id="1314790"/>
    <lineage>
        <taxon>Eukaryota</taxon>
        <taxon>Fungi</taxon>
        <taxon>Fungi incertae sedis</taxon>
        <taxon>Zoopagomycota</taxon>
        <taxon>Entomophthoromycotina</taxon>
        <taxon>Basidiobolomycetes</taxon>
        <taxon>Basidiobolales</taxon>
        <taxon>Basidiobolaceae</taxon>
        <taxon>Basidiobolus</taxon>
    </lineage>
</organism>
<comment type="caution">
    <text evidence="8">The sequence shown here is derived from an EMBL/GenBank/DDBJ whole genome shotgun (WGS) entry which is preliminary data.</text>
</comment>
<evidence type="ECO:0000259" key="7">
    <source>
        <dbReference type="PROSITE" id="PS50926"/>
    </source>
</evidence>
<reference evidence="8 9" key="1">
    <citation type="submission" date="2016-07" db="EMBL/GenBank/DDBJ databases">
        <title>Pervasive Adenine N6-methylation of Active Genes in Fungi.</title>
        <authorList>
            <consortium name="DOE Joint Genome Institute"/>
            <person name="Mondo S.J."/>
            <person name="Dannebaum R.O."/>
            <person name="Kuo R.C."/>
            <person name="Labutti K."/>
            <person name="Haridas S."/>
            <person name="Kuo A."/>
            <person name="Salamov A."/>
            <person name="Ahrendt S.R."/>
            <person name="Lipzen A."/>
            <person name="Sullivan W."/>
            <person name="Andreopoulos W.B."/>
            <person name="Clum A."/>
            <person name="Lindquist E."/>
            <person name="Daum C."/>
            <person name="Ramamoorthy G.K."/>
            <person name="Gryganskyi A."/>
            <person name="Culley D."/>
            <person name="Magnuson J.K."/>
            <person name="James T.Y."/>
            <person name="O'Malley M.A."/>
            <person name="Stajich J.E."/>
            <person name="Spatafora J.W."/>
            <person name="Visel A."/>
            <person name="Grigoriev I.V."/>
        </authorList>
    </citation>
    <scope>NUCLEOTIDE SEQUENCE [LARGE SCALE GENOMIC DNA]</scope>
    <source>
        <strain evidence="8 9">CBS 931.73</strain>
    </source>
</reference>
<feature type="region of interest" description="Disordered" evidence="6">
    <location>
        <begin position="56"/>
        <end position="89"/>
    </location>
</feature>
<dbReference type="GO" id="GO:0008033">
    <property type="term" value="P:tRNA processing"/>
    <property type="evidence" value="ECO:0007669"/>
    <property type="project" value="InterPro"/>
</dbReference>
<evidence type="ECO:0000256" key="2">
    <source>
        <dbReference type="ARBA" id="ARBA00022679"/>
    </source>
</evidence>
<dbReference type="Gene3D" id="2.40.50.140">
    <property type="entry name" value="Nucleic acid-binding proteins"/>
    <property type="match status" value="1"/>
</dbReference>
<keyword evidence="9" id="KW-1185">Reference proteome</keyword>
<dbReference type="Gene3D" id="3.40.50.150">
    <property type="entry name" value="Vaccinia Virus protein VP39"/>
    <property type="match status" value="2"/>
</dbReference>
<feature type="active site" description="Nucleophile" evidence="4">
    <location>
        <position position="499"/>
    </location>
</feature>
<dbReference type="InterPro" id="IPR010280">
    <property type="entry name" value="U5_MeTrfase_fam"/>
</dbReference>
<gene>
    <name evidence="8" type="ORF">K493DRAFT_73720</name>
</gene>
<dbReference type="PROSITE" id="PS51622">
    <property type="entry name" value="SAM_MT_RNA_M5U_2"/>
    <property type="match status" value="1"/>
</dbReference>
<dbReference type="Pfam" id="PF05958">
    <property type="entry name" value="tRNA_U5-meth_tr"/>
    <property type="match status" value="1"/>
</dbReference>
<feature type="binding site" evidence="4">
    <location>
        <position position="472"/>
    </location>
    <ligand>
        <name>S-adenosyl-L-methionine</name>
        <dbReference type="ChEBI" id="CHEBI:59789"/>
    </ligand>
</feature>
<dbReference type="PROSITE" id="PS50926">
    <property type="entry name" value="TRAM"/>
    <property type="match status" value="1"/>
</dbReference>
<dbReference type="InterPro" id="IPR012340">
    <property type="entry name" value="NA-bd_OB-fold"/>
</dbReference>
<dbReference type="SUPFAM" id="SSF53335">
    <property type="entry name" value="S-adenosyl-L-methionine-dependent methyltransferases"/>
    <property type="match status" value="1"/>
</dbReference>
<feature type="non-terminal residue" evidence="8">
    <location>
        <position position="1"/>
    </location>
</feature>
<dbReference type="PANTHER" id="PTHR11061">
    <property type="entry name" value="RNA M5U METHYLTRANSFERASE"/>
    <property type="match status" value="1"/>
</dbReference>
<dbReference type="PROSITE" id="PS01230">
    <property type="entry name" value="TRMA_1"/>
    <property type="match status" value="1"/>
</dbReference>
<evidence type="ECO:0000256" key="6">
    <source>
        <dbReference type="SAM" id="MobiDB-lite"/>
    </source>
</evidence>
<dbReference type="PROSITE" id="PS01231">
    <property type="entry name" value="TRMA_2"/>
    <property type="match status" value="1"/>
</dbReference>
<dbReference type="InterPro" id="IPR025795">
    <property type="entry name" value="tRNA_(uracil-5-)_MeTrfase"/>
</dbReference>
<feature type="binding site" evidence="4">
    <location>
        <position position="404"/>
    </location>
    <ligand>
        <name>S-adenosyl-L-methionine</name>
        <dbReference type="ChEBI" id="CHEBI:59789"/>
    </ligand>
</feature>
<evidence type="ECO:0000256" key="4">
    <source>
        <dbReference type="PROSITE-ProRule" id="PRU01024"/>
    </source>
</evidence>
<evidence type="ECO:0000256" key="3">
    <source>
        <dbReference type="ARBA" id="ARBA00022691"/>
    </source>
</evidence>
<keyword evidence="3 4" id="KW-0949">S-adenosyl-L-methionine</keyword>
<evidence type="ECO:0000256" key="1">
    <source>
        <dbReference type="ARBA" id="ARBA00022603"/>
    </source>
</evidence>
<accession>A0A1Y1XT44</accession>
<feature type="binding site" evidence="4">
    <location>
        <position position="372"/>
    </location>
    <ligand>
        <name>S-adenosyl-L-methionine</name>
        <dbReference type="ChEBI" id="CHEBI:59789"/>
    </ligand>
</feature>
<feature type="active site" evidence="5">
    <location>
        <position position="499"/>
    </location>
</feature>
<dbReference type="InterPro" id="IPR002792">
    <property type="entry name" value="TRAM_dom"/>
</dbReference>
<dbReference type="SUPFAM" id="SSF50249">
    <property type="entry name" value="Nucleic acid-binding proteins"/>
    <property type="match status" value="1"/>
</dbReference>
<name>A0A1Y1XT44_9FUNG</name>
<dbReference type="STRING" id="1314790.A0A1Y1XT44"/>
<dbReference type="InterPro" id="IPR030390">
    <property type="entry name" value="MeTrfase_TrmA_AS"/>
</dbReference>
<dbReference type="GO" id="GO:0032259">
    <property type="term" value="P:methylation"/>
    <property type="evidence" value="ECO:0007669"/>
    <property type="project" value="UniProtKB-KW"/>
</dbReference>
<dbReference type="Proteomes" id="UP000193498">
    <property type="component" value="Unassembled WGS sequence"/>
</dbReference>
<comment type="similarity">
    <text evidence="4">Belongs to the class I-like SAM-binding methyltransferase superfamily. RNA M5U methyltransferase family.</text>
</comment>
<protein>
    <submittedName>
        <fullName evidence="8">Uracil-5--methyltransferase</fullName>
    </submittedName>
</protein>
<dbReference type="PANTHER" id="PTHR11061:SF30">
    <property type="entry name" value="TRNA (URACIL(54)-C(5))-METHYLTRANSFERASE"/>
    <property type="match status" value="1"/>
</dbReference>
<dbReference type="OrthoDB" id="10250660at2759"/>
<dbReference type="AlphaFoldDB" id="A0A1Y1XT44"/>
<dbReference type="EMBL" id="MCFE01000492">
    <property type="protein sequence ID" value="ORX88865.1"/>
    <property type="molecule type" value="Genomic_DNA"/>
</dbReference>
<dbReference type="GO" id="GO:0030697">
    <property type="term" value="F:tRNA (uracil(54)-C5)-methyltransferase activity, S-adenosyl methionine-dependent"/>
    <property type="evidence" value="ECO:0007669"/>
    <property type="project" value="InterPro"/>
</dbReference>
<feature type="binding site" evidence="4">
    <location>
        <position position="425"/>
    </location>
    <ligand>
        <name>S-adenosyl-L-methionine</name>
        <dbReference type="ChEBI" id="CHEBI:59789"/>
    </ligand>
</feature>
<feature type="compositionally biased region" description="Basic residues" evidence="6">
    <location>
        <begin position="78"/>
        <end position="89"/>
    </location>
</feature>